<dbReference type="Proteomes" id="UP000273154">
    <property type="component" value="Chromosome"/>
</dbReference>
<evidence type="ECO:0000256" key="3">
    <source>
        <dbReference type="ARBA" id="ARBA00023163"/>
    </source>
</evidence>
<evidence type="ECO:0000313" key="6">
    <source>
        <dbReference type="Proteomes" id="UP000273154"/>
    </source>
</evidence>
<dbReference type="InterPro" id="IPR000843">
    <property type="entry name" value="HTH_LacI"/>
</dbReference>
<sequence>MARTHNGEASGAADTRKAVSMADVARVAGVSQQTVSRVVNDMPNVSDKTRERVKAAMDELGFRPSYAGRSLRGGRYRSVGLCVNDVTEVGNLTMLDGVAAAAREHGYAVTLMEVSKGENWSLAGAVRSMSVLPVDGVILGMSRLAPDFEQFVPLAALPCVIVSMYAHPRCTTVDSDQYGCSLMLMDHLLSRGHRKIRYVAGPEYSVDESFRQAGWRDALAGAGLEAVEPLRGDWTADSGYEIACRMLDEDDDFTAVYAANDQMANGVMCALRDRGLRVPQDVSVVGVDDSLADYVPRSELTTVRFDMAARGHTAFDYAVPERPDGPTTAIRIPGTLVERNSVAQARR</sequence>
<dbReference type="PRINTS" id="PR00036">
    <property type="entry name" value="HTHLACI"/>
</dbReference>
<evidence type="ECO:0000256" key="2">
    <source>
        <dbReference type="ARBA" id="ARBA00023125"/>
    </source>
</evidence>
<dbReference type="SUPFAM" id="SSF47413">
    <property type="entry name" value="lambda repressor-like DNA-binding domains"/>
    <property type="match status" value="1"/>
</dbReference>
<dbReference type="GO" id="GO:0003700">
    <property type="term" value="F:DNA-binding transcription factor activity"/>
    <property type="evidence" value="ECO:0007669"/>
    <property type="project" value="TreeGrafter"/>
</dbReference>
<feature type="domain" description="HTH lacI-type" evidence="4">
    <location>
        <begin position="19"/>
        <end position="73"/>
    </location>
</feature>
<dbReference type="InterPro" id="IPR010982">
    <property type="entry name" value="Lambda_DNA-bd_dom_sf"/>
</dbReference>
<evidence type="ECO:0000256" key="1">
    <source>
        <dbReference type="ARBA" id="ARBA00023015"/>
    </source>
</evidence>
<dbReference type="AlphaFoldDB" id="A0A3G9JW97"/>
<evidence type="ECO:0000313" key="5">
    <source>
        <dbReference type="EMBL" id="BBH49653.1"/>
    </source>
</evidence>
<dbReference type="Pfam" id="PF13377">
    <property type="entry name" value="Peripla_BP_3"/>
    <property type="match status" value="1"/>
</dbReference>
<name>A0A3G9JW97_9ACTN</name>
<proteinExistence type="predicted"/>
<dbReference type="CDD" id="cd01392">
    <property type="entry name" value="HTH_LacI"/>
    <property type="match status" value="1"/>
</dbReference>
<accession>A0A3G9JW97</accession>
<dbReference type="Gene3D" id="1.10.260.40">
    <property type="entry name" value="lambda repressor-like DNA-binding domains"/>
    <property type="match status" value="1"/>
</dbReference>
<dbReference type="PANTHER" id="PTHR30146:SF153">
    <property type="entry name" value="LACTOSE OPERON REPRESSOR"/>
    <property type="match status" value="1"/>
</dbReference>
<dbReference type="PANTHER" id="PTHR30146">
    <property type="entry name" value="LACI-RELATED TRANSCRIPTIONAL REPRESSOR"/>
    <property type="match status" value="1"/>
</dbReference>
<dbReference type="GeneID" id="88848389"/>
<dbReference type="SUPFAM" id="SSF53822">
    <property type="entry name" value="Periplasmic binding protein-like I"/>
    <property type="match status" value="1"/>
</dbReference>
<keyword evidence="1" id="KW-0805">Transcription regulation</keyword>
<dbReference type="KEGG" id="pcat:Pcatena_02400"/>
<keyword evidence="6" id="KW-1185">Reference proteome</keyword>
<dbReference type="CDD" id="cd01574">
    <property type="entry name" value="PBP1_LacI"/>
    <property type="match status" value="1"/>
</dbReference>
<dbReference type="Pfam" id="PF00356">
    <property type="entry name" value="LacI"/>
    <property type="match status" value="1"/>
</dbReference>
<organism evidence="5 6">
    <name type="scientific">Parolsenella catena</name>
    <dbReference type="NCBI Taxonomy" id="2003188"/>
    <lineage>
        <taxon>Bacteria</taxon>
        <taxon>Bacillati</taxon>
        <taxon>Actinomycetota</taxon>
        <taxon>Coriobacteriia</taxon>
        <taxon>Coriobacteriales</taxon>
        <taxon>Atopobiaceae</taxon>
        <taxon>Parolsenella</taxon>
    </lineage>
</organism>
<dbReference type="InterPro" id="IPR046335">
    <property type="entry name" value="LacI/GalR-like_sensor"/>
</dbReference>
<dbReference type="PROSITE" id="PS00356">
    <property type="entry name" value="HTH_LACI_1"/>
    <property type="match status" value="1"/>
</dbReference>
<evidence type="ECO:0000259" key="4">
    <source>
        <dbReference type="PROSITE" id="PS50932"/>
    </source>
</evidence>
<dbReference type="SMART" id="SM00354">
    <property type="entry name" value="HTH_LACI"/>
    <property type="match status" value="1"/>
</dbReference>
<dbReference type="Gene3D" id="3.40.50.2300">
    <property type="match status" value="2"/>
</dbReference>
<dbReference type="InterPro" id="IPR028082">
    <property type="entry name" value="Peripla_BP_I"/>
</dbReference>
<reference evidence="6" key="1">
    <citation type="submission" date="2018-11" db="EMBL/GenBank/DDBJ databases">
        <title>Comparative genomics of Parolsenella catena and Libanicoccus massiliensis: Reclassification of Libanicoccus massiliensis as Parolsenella massiliensis comb. nov.</title>
        <authorList>
            <person name="Sakamoto M."/>
            <person name="Ikeyama N."/>
            <person name="Murakami T."/>
            <person name="Mori H."/>
            <person name="Yuki M."/>
            <person name="Ohkuma M."/>
        </authorList>
    </citation>
    <scope>NUCLEOTIDE SEQUENCE [LARGE SCALE GENOMIC DNA]</scope>
    <source>
        <strain evidence="6">JCM 31932</strain>
    </source>
</reference>
<dbReference type="RefSeq" id="WP_232619860.1">
    <property type="nucleotide sequence ID" value="NZ_AP019367.1"/>
</dbReference>
<dbReference type="EMBL" id="AP019367">
    <property type="protein sequence ID" value="BBH49653.1"/>
    <property type="molecule type" value="Genomic_DNA"/>
</dbReference>
<dbReference type="GO" id="GO:0000976">
    <property type="term" value="F:transcription cis-regulatory region binding"/>
    <property type="evidence" value="ECO:0007669"/>
    <property type="project" value="TreeGrafter"/>
</dbReference>
<keyword evidence="2" id="KW-0238">DNA-binding</keyword>
<keyword evidence="3" id="KW-0804">Transcription</keyword>
<gene>
    <name evidence="5" type="primary">ccpA_1</name>
    <name evidence="5" type="ORF">Pcatena_02400</name>
</gene>
<protein>
    <submittedName>
        <fullName evidence="5">LacI family transcriptional regulator</fullName>
    </submittedName>
</protein>
<dbReference type="PROSITE" id="PS50932">
    <property type="entry name" value="HTH_LACI_2"/>
    <property type="match status" value="1"/>
</dbReference>